<name>L0DBN2_SINAD</name>
<dbReference type="Pfam" id="PF01522">
    <property type="entry name" value="Polysacc_deac_1"/>
    <property type="match status" value="1"/>
</dbReference>
<dbReference type="CDD" id="cd10918">
    <property type="entry name" value="CE4_NodB_like_5s_6s"/>
    <property type="match status" value="1"/>
</dbReference>
<accession>L0DBN2</accession>
<evidence type="ECO:0000256" key="1">
    <source>
        <dbReference type="ARBA" id="ARBA00004613"/>
    </source>
</evidence>
<dbReference type="SUPFAM" id="SSF88713">
    <property type="entry name" value="Glycoside hydrolase/deacetylase"/>
    <property type="match status" value="1"/>
</dbReference>
<evidence type="ECO:0000313" key="4">
    <source>
        <dbReference type="EMBL" id="AGA26784.1"/>
    </source>
</evidence>
<dbReference type="HOGENOM" id="CLU_515481_0_0_0"/>
<dbReference type="eggNOG" id="COG0223">
    <property type="taxonomic scope" value="Bacteria"/>
</dbReference>
<dbReference type="OrthoDB" id="9778320at2"/>
<dbReference type="KEGG" id="saci:Sinac_2475"/>
<gene>
    <name evidence="4" type="ordered locus">Sinac_2475</name>
</gene>
<dbReference type="RefSeq" id="WP_015245936.1">
    <property type="nucleotide sequence ID" value="NC_019892.1"/>
</dbReference>
<dbReference type="InterPro" id="IPR051398">
    <property type="entry name" value="Polysacch_Deacetylase"/>
</dbReference>
<dbReference type="Gene3D" id="3.20.20.370">
    <property type="entry name" value="Glycoside hydrolase/deacetylase"/>
    <property type="match status" value="1"/>
</dbReference>
<reference evidence="4 5" key="1">
    <citation type="submission" date="2012-02" db="EMBL/GenBank/DDBJ databases">
        <title>Complete sequence of chromosome of Singulisphaera acidiphila DSM 18658.</title>
        <authorList>
            <consortium name="US DOE Joint Genome Institute (JGI-PGF)"/>
            <person name="Lucas S."/>
            <person name="Copeland A."/>
            <person name="Lapidus A."/>
            <person name="Glavina del Rio T."/>
            <person name="Dalin E."/>
            <person name="Tice H."/>
            <person name="Bruce D."/>
            <person name="Goodwin L."/>
            <person name="Pitluck S."/>
            <person name="Peters L."/>
            <person name="Ovchinnikova G."/>
            <person name="Chertkov O."/>
            <person name="Kyrpides N."/>
            <person name="Mavromatis K."/>
            <person name="Ivanova N."/>
            <person name="Brettin T."/>
            <person name="Detter J.C."/>
            <person name="Han C."/>
            <person name="Larimer F."/>
            <person name="Land M."/>
            <person name="Hauser L."/>
            <person name="Markowitz V."/>
            <person name="Cheng J.-F."/>
            <person name="Hugenholtz P."/>
            <person name="Woyke T."/>
            <person name="Wu D."/>
            <person name="Tindall B."/>
            <person name="Pomrenke H."/>
            <person name="Brambilla E."/>
            <person name="Klenk H.-P."/>
            <person name="Eisen J.A."/>
        </authorList>
    </citation>
    <scope>NUCLEOTIDE SEQUENCE [LARGE SCALE GENOMIC DNA]</scope>
    <source>
        <strain evidence="5">ATCC BAA-1392 / DSM 18658 / VKM B-2454 / MOB10</strain>
    </source>
</reference>
<keyword evidence="5" id="KW-1185">Reference proteome</keyword>
<keyword evidence="4" id="KW-0858">Xylan degradation</keyword>
<proteinExistence type="predicted"/>
<dbReference type="GO" id="GO:0016810">
    <property type="term" value="F:hydrolase activity, acting on carbon-nitrogen (but not peptide) bonds"/>
    <property type="evidence" value="ECO:0007669"/>
    <property type="project" value="InterPro"/>
</dbReference>
<organism evidence="4 5">
    <name type="scientific">Singulisphaera acidiphila (strain ATCC BAA-1392 / DSM 18658 / VKM B-2454 / MOB10)</name>
    <dbReference type="NCBI Taxonomy" id="886293"/>
    <lineage>
        <taxon>Bacteria</taxon>
        <taxon>Pseudomonadati</taxon>
        <taxon>Planctomycetota</taxon>
        <taxon>Planctomycetia</taxon>
        <taxon>Isosphaerales</taxon>
        <taxon>Isosphaeraceae</taxon>
        <taxon>Singulisphaera</taxon>
    </lineage>
</organism>
<dbReference type="GO" id="GO:0016798">
    <property type="term" value="F:hydrolase activity, acting on glycosyl bonds"/>
    <property type="evidence" value="ECO:0007669"/>
    <property type="project" value="UniProtKB-KW"/>
</dbReference>
<evidence type="ECO:0000259" key="3">
    <source>
        <dbReference type="PROSITE" id="PS51677"/>
    </source>
</evidence>
<dbReference type="Proteomes" id="UP000010798">
    <property type="component" value="Chromosome"/>
</dbReference>
<sequence>MIGTHQLRRIAVFVGSDNTPSTIEDVERIARAFPHWTITVFQEKTRRRWSLNLRVNRRRAVPEPTSLDLAGHWPRPVPRSPGSPVGLPEALDRIDLPNIHYRLVPSLHSSATLREVSEARPCLGIALVGPIFEHELFEIPKYGTINISKGLLTDHPGIPTGFSEIHDGVERTGVSIQWMGCSPKTGGRIHQRALEVPPYTTPVGLRFALDALGTEVLLEALRQLDDGTATIIPQANGASPLSRHPSSVMARDVRQRVPLSRRLRSVIKVLALLGYVYLYVPPRNLLRRLTGSSHVSVLLYHRVDDGFLDTVTVGVEQFARQMSLLARRYDVLDLPEFLASLGRPRRRPAVVLTFDDGYEDNFQAALILRRLGLPCTFFLSTRIVGTPDEAFPHDIKRLGRRVPALSWDQVRLMQSWGFRFGNHTCRHVNLAEVPVEEAVAEIVTASTDLERELGDSKTIRVLAYPYGKRMDMSDEVRNRLGSLGCTHCMSAYGDTNPPDFKAMNVLRQGVDHSFSDLRFLSVVEGWKV</sequence>
<evidence type="ECO:0000256" key="2">
    <source>
        <dbReference type="ARBA" id="ARBA00022729"/>
    </source>
</evidence>
<keyword evidence="2" id="KW-0732">Signal</keyword>
<dbReference type="PROSITE" id="PS51677">
    <property type="entry name" value="NODB"/>
    <property type="match status" value="1"/>
</dbReference>
<keyword evidence="4" id="KW-0624">Polysaccharide degradation</keyword>
<feature type="domain" description="NodB homology" evidence="3">
    <location>
        <begin position="348"/>
        <end position="528"/>
    </location>
</feature>
<protein>
    <submittedName>
        <fullName evidence="4">Putative xylanase/chitin deacetylase</fullName>
    </submittedName>
</protein>
<keyword evidence="4" id="KW-0119">Carbohydrate metabolism</keyword>
<dbReference type="Gene3D" id="3.40.50.170">
    <property type="entry name" value="Formyl transferase, N-terminal domain"/>
    <property type="match status" value="1"/>
</dbReference>
<dbReference type="InterPro" id="IPR011330">
    <property type="entry name" value="Glyco_hydro/deAcase_b/a-brl"/>
</dbReference>
<evidence type="ECO:0000313" key="5">
    <source>
        <dbReference type="Proteomes" id="UP000010798"/>
    </source>
</evidence>
<dbReference type="AlphaFoldDB" id="L0DBN2"/>
<dbReference type="InterPro" id="IPR036477">
    <property type="entry name" value="Formyl_transf_N_sf"/>
</dbReference>
<dbReference type="EMBL" id="CP003364">
    <property type="protein sequence ID" value="AGA26784.1"/>
    <property type="molecule type" value="Genomic_DNA"/>
</dbReference>
<comment type="subcellular location">
    <subcellularLocation>
        <location evidence="1">Secreted</location>
    </subcellularLocation>
</comment>
<keyword evidence="4" id="KW-0378">Hydrolase</keyword>
<keyword evidence="4" id="KW-0326">Glycosidase</keyword>
<dbReference type="InterPro" id="IPR002509">
    <property type="entry name" value="NODB_dom"/>
</dbReference>
<dbReference type="SUPFAM" id="SSF53328">
    <property type="entry name" value="Formyltransferase"/>
    <property type="match status" value="1"/>
</dbReference>
<dbReference type="PANTHER" id="PTHR34216:SF3">
    <property type="entry name" value="POLY-BETA-1,6-N-ACETYL-D-GLUCOSAMINE N-DEACETYLASE"/>
    <property type="match status" value="1"/>
</dbReference>
<dbReference type="GO" id="GO:0045493">
    <property type="term" value="P:xylan catabolic process"/>
    <property type="evidence" value="ECO:0007669"/>
    <property type="project" value="UniProtKB-KW"/>
</dbReference>
<dbReference type="STRING" id="886293.Sinac_2475"/>
<dbReference type="eggNOG" id="COG0726">
    <property type="taxonomic scope" value="Bacteria"/>
</dbReference>
<dbReference type="GO" id="GO:0005576">
    <property type="term" value="C:extracellular region"/>
    <property type="evidence" value="ECO:0007669"/>
    <property type="project" value="UniProtKB-SubCell"/>
</dbReference>
<dbReference type="PANTHER" id="PTHR34216">
    <property type="match status" value="1"/>
</dbReference>